<evidence type="ECO:0000256" key="7">
    <source>
        <dbReference type="ARBA" id="ARBA00023018"/>
    </source>
</evidence>
<feature type="transmembrane region" description="Helical" evidence="24">
    <location>
        <begin position="288"/>
        <end position="311"/>
    </location>
</feature>
<name>A0A4W4F1S3_ELEEL</name>
<evidence type="ECO:0000313" key="27">
    <source>
        <dbReference type="Ensembl" id="ENSEEEP00000017612.2"/>
    </source>
</evidence>
<evidence type="ECO:0000256" key="10">
    <source>
        <dbReference type="ARBA" id="ARBA00023157"/>
    </source>
</evidence>
<evidence type="ECO:0000256" key="3">
    <source>
        <dbReference type="ARBA" id="ARBA00022475"/>
    </source>
</evidence>
<evidence type="ECO:0000256" key="9">
    <source>
        <dbReference type="ARBA" id="ARBA00023136"/>
    </source>
</evidence>
<dbReference type="GO" id="GO:0045211">
    <property type="term" value="C:postsynaptic membrane"/>
    <property type="evidence" value="ECO:0007669"/>
    <property type="project" value="UniProtKB-SubCell"/>
</dbReference>
<dbReference type="InterPro" id="IPR006029">
    <property type="entry name" value="Neurotrans-gated_channel_TM"/>
</dbReference>
<reference evidence="27" key="3">
    <citation type="submission" date="2020-05" db="EMBL/GenBank/DDBJ databases">
        <title>Electrophorus electricus (electric eel) genome, fEleEle1, primary haplotype.</title>
        <authorList>
            <person name="Myers G."/>
            <person name="Meyer A."/>
            <person name="Fedrigo O."/>
            <person name="Formenti G."/>
            <person name="Rhie A."/>
            <person name="Tracey A."/>
            <person name="Sims Y."/>
            <person name="Jarvis E.D."/>
        </authorList>
    </citation>
    <scope>NUCLEOTIDE SEQUENCE [LARGE SCALE GENOMIC DNA]</scope>
</reference>
<evidence type="ECO:0000259" key="26">
    <source>
        <dbReference type="Pfam" id="PF02932"/>
    </source>
</evidence>
<feature type="domain" description="Neurotransmitter-gated ion-channel transmembrane" evidence="26">
    <location>
        <begin position="230"/>
        <end position="332"/>
    </location>
</feature>
<keyword evidence="14" id="KW-0868">Chloride</keyword>
<dbReference type="Ensembl" id="ENSEEET00000017810.2">
    <property type="protein sequence ID" value="ENSEEEP00000017612.2"/>
    <property type="gene ID" value="ENSEEEG00000008686.2"/>
</dbReference>
<keyword evidence="16" id="KW-0966">Cell projection</keyword>
<dbReference type="InterPro" id="IPR036719">
    <property type="entry name" value="Neuro-gated_channel_TM_sf"/>
</dbReference>
<evidence type="ECO:0000256" key="6">
    <source>
        <dbReference type="ARBA" id="ARBA00022989"/>
    </source>
</evidence>
<dbReference type="NCBIfam" id="TIGR00860">
    <property type="entry name" value="LIC"/>
    <property type="match status" value="1"/>
</dbReference>
<dbReference type="InterPro" id="IPR006201">
    <property type="entry name" value="Neur_channel"/>
</dbReference>
<keyword evidence="12" id="KW-0869">Chloride channel</keyword>
<feature type="binding site" evidence="23">
    <location>
        <begin position="205"/>
        <end position="210"/>
    </location>
    <ligand>
        <name>strychnine</name>
        <dbReference type="ChEBI" id="CHEBI:90700"/>
        <note>antagonist</note>
    </ligand>
</feature>
<dbReference type="GeneTree" id="ENSGT00940000158789"/>
<feature type="domain" description="Neurotransmitter-gated ion-channel ligand-binding" evidence="25">
    <location>
        <begin position="18"/>
        <end position="223"/>
    </location>
</feature>
<keyword evidence="13" id="KW-0325">Glycoprotein</keyword>
<evidence type="ECO:0000256" key="21">
    <source>
        <dbReference type="PIRSR" id="PIRSR608127-51"/>
    </source>
</evidence>
<evidence type="ECO:0000313" key="28">
    <source>
        <dbReference type="Proteomes" id="UP000314983"/>
    </source>
</evidence>
<reference evidence="28" key="1">
    <citation type="journal article" date="2014" name="Science">
        <title>Nonhuman genetics. Genomic basis for the convergent evolution of electric organs.</title>
        <authorList>
            <person name="Gallant J.R."/>
            <person name="Traeger L.L."/>
            <person name="Volkening J.D."/>
            <person name="Moffett H."/>
            <person name="Chen P.H."/>
            <person name="Novina C.D."/>
            <person name="Phillips G.N.Jr."/>
            <person name="Anand R."/>
            <person name="Wells G.B."/>
            <person name="Pinch M."/>
            <person name="Guth R."/>
            <person name="Unguez G.A."/>
            <person name="Albert J.S."/>
            <person name="Zakon H.H."/>
            <person name="Samanta M.P."/>
            <person name="Sussman M.R."/>
        </authorList>
    </citation>
    <scope>NUCLEOTIDE SEQUENCE [LARGE SCALE GENOMIC DNA]</scope>
</reference>
<keyword evidence="11" id="KW-0675">Receptor</keyword>
<keyword evidence="8 24" id="KW-0406">Ion transport</keyword>
<evidence type="ECO:0000256" key="13">
    <source>
        <dbReference type="ARBA" id="ARBA00023180"/>
    </source>
</evidence>
<evidence type="ECO:0000256" key="20">
    <source>
        <dbReference type="ARBA" id="ARBA00034104"/>
    </source>
</evidence>
<keyword evidence="7" id="KW-0770">Synapse</keyword>
<dbReference type="GO" id="GO:0042995">
    <property type="term" value="C:cell projection"/>
    <property type="evidence" value="ECO:0007669"/>
    <property type="project" value="UniProtKB-SubCell"/>
</dbReference>
<dbReference type="Proteomes" id="UP000314983">
    <property type="component" value="Chromosome 12"/>
</dbReference>
<dbReference type="FunFam" id="1.20.58.390:FF:000003">
    <property type="entry name" value="Glycine receptor alpha 2 subunit"/>
    <property type="match status" value="1"/>
</dbReference>
<feature type="transmembrane region" description="Helical" evidence="24">
    <location>
        <begin position="225"/>
        <end position="247"/>
    </location>
</feature>
<evidence type="ECO:0000256" key="2">
    <source>
        <dbReference type="ARBA" id="ARBA00022448"/>
    </source>
</evidence>
<dbReference type="SUPFAM" id="SSF63712">
    <property type="entry name" value="Nicotinic receptor ligand binding domain-like"/>
    <property type="match status" value="1"/>
</dbReference>
<dbReference type="PRINTS" id="PR00252">
    <property type="entry name" value="NRIONCHANNEL"/>
</dbReference>
<evidence type="ECO:0000256" key="15">
    <source>
        <dbReference type="ARBA" id="ARBA00023257"/>
    </source>
</evidence>
<keyword evidence="9 24" id="KW-0472">Membrane</keyword>
<keyword evidence="10 22" id="KW-1015">Disulfide bond</keyword>
<keyword evidence="3" id="KW-1003">Cell membrane</keyword>
<protein>
    <recommendedName>
        <fullName evidence="29">Glycine receptor, alpha 4a</fullName>
    </recommendedName>
</protein>
<keyword evidence="18 24" id="KW-0407">Ion channel</keyword>
<dbReference type="PANTHER" id="PTHR18945">
    <property type="entry name" value="NEUROTRANSMITTER GATED ION CHANNEL"/>
    <property type="match status" value="1"/>
</dbReference>
<feature type="disulfide bond" evidence="22">
    <location>
        <begin position="141"/>
        <end position="155"/>
    </location>
</feature>
<comment type="catalytic activity">
    <reaction evidence="19">
        <text>chloride(in) = chloride(out)</text>
        <dbReference type="Rhea" id="RHEA:29823"/>
        <dbReference type="ChEBI" id="CHEBI:17996"/>
    </reaction>
</comment>
<reference evidence="28" key="2">
    <citation type="journal article" date="2017" name="Sci. Adv.">
        <title>A tail of two voltages: Proteomic comparison of the three electric organs of the electric eel.</title>
        <authorList>
            <person name="Traeger L.L."/>
            <person name="Sabat G."/>
            <person name="Barrett-Wilt G.A."/>
            <person name="Wells G.B."/>
            <person name="Sussman M.R."/>
        </authorList>
    </citation>
    <scope>NUCLEOTIDE SEQUENCE [LARGE SCALE GENOMIC DNA]</scope>
</reference>
<sequence length="422" mass="48720">PLISNHQSKPMSPSDFLDKLMGRTSGYDARIRPNFKGPPVNVTCNIFINSFGSITETTMDYRLNVFLRQQWNDPRLAYSEYPDASLDLDPSMLDSIWKPDLFFANEKGANFHEVTTDNKLLRIFQNGNVLYSIRLTLILSCPMDLKNFPMDIQTCTMQLESFGYTMNDLIFEWLSDGPVQVADDLMLPQFVLKEEKDLGYCTKHYNTGKFTCIEVKFHLERQMGYYLIQMYIPSLLIVILSWVSFWINMDAAPARVGLGITTVLTMTTQSSGSRASLPKVSYVKAIDIWMAVCLLFVFAALLEYAAVNFVSRQHKEFIRLRKRQRRKSKKKKNQGFYFRGYGLGHCLQAKHGTAVDGSTMFVSSPQMQVLYDGESVRKRFVDRAKRIDTISRAVFPLTFLIFNIFYWITYKVLRHEDIHANL</sequence>
<organism evidence="27 28">
    <name type="scientific">Electrophorus electricus</name>
    <name type="common">Electric eel</name>
    <name type="synonym">Gymnotus electricus</name>
    <dbReference type="NCBI Taxonomy" id="8005"/>
    <lineage>
        <taxon>Eukaryota</taxon>
        <taxon>Metazoa</taxon>
        <taxon>Chordata</taxon>
        <taxon>Craniata</taxon>
        <taxon>Vertebrata</taxon>
        <taxon>Euteleostomi</taxon>
        <taxon>Actinopterygii</taxon>
        <taxon>Neopterygii</taxon>
        <taxon>Teleostei</taxon>
        <taxon>Ostariophysi</taxon>
        <taxon>Gymnotiformes</taxon>
        <taxon>Gymnotoidei</taxon>
        <taxon>Gymnotidae</taxon>
        <taxon>Electrophorus</taxon>
    </lineage>
</organism>
<evidence type="ECO:0000256" key="16">
    <source>
        <dbReference type="ARBA" id="ARBA00023273"/>
    </source>
</evidence>
<dbReference type="Gene3D" id="1.20.58.390">
    <property type="entry name" value="Neurotransmitter-gated ion-channel transmembrane domain"/>
    <property type="match status" value="1"/>
</dbReference>
<feature type="site" description="Important for obstruction of the ion pore in the closed conformation" evidence="21">
    <location>
        <position position="264"/>
    </location>
</feature>
<dbReference type="GO" id="GO:0034707">
    <property type="term" value="C:chloride channel complex"/>
    <property type="evidence" value="ECO:0007669"/>
    <property type="project" value="UniProtKB-KW"/>
</dbReference>
<evidence type="ECO:0000256" key="23">
    <source>
        <dbReference type="PIRSR" id="PIRSR608127-53"/>
    </source>
</evidence>
<evidence type="ECO:0000256" key="14">
    <source>
        <dbReference type="ARBA" id="ARBA00023214"/>
    </source>
</evidence>
<dbReference type="PRINTS" id="PR00253">
    <property type="entry name" value="GABAARECEPTR"/>
</dbReference>
<dbReference type="InterPro" id="IPR038050">
    <property type="entry name" value="Neuro_actylchol_rec"/>
</dbReference>
<evidence type="ECO:0000256" key="12">
    <source>
        <dbReference type="ARBA" id="ARBA00023173"/>
    </source>
</evidence>
<proteinExistence type="inferred from homology"/>
<evidence type="ECO:0000259" key="25">
    <source>
        <dbReference type="Pfam" id="PF02931"/>
    </source>
</evidence>
<accession>A0A4W4F1S3</accession>
<keyword evidence="15" id="KW-0628">Postsynaptic cell membrane</keyword>
<dbReference type="PRINTS" id="PR01673">
    <property type="entry name" value="GLYRALPHA"/>
</dbReference>
<dbReference type="GO" id="GO:0005254">
    <property type="term" value="F:chloride channel activity"/>
    <property type="evidence" value="ECO:0007669"/>
    <property type="project" value="UniProtKB-KW"/>
</dbReference>
<comment type="subcellular location">
    <subcellularLocation>
        <location evidence="1">Cell projection</location>
    </subcellularLocation>
    <subcellularLocation>
        <location evidence="20">Postsynaptic cell membrane</location>
        <topology evidence="20">Multi-pass membrane protein</topology>
    </subcellularLocation>
</comment>
<dbReference type="InterPro" id="IPR006202">
    <property type="entry name" value="Neur_chan_lig-bd"/>
</dbReference>
<evidence type="ECO:0000256" key="17">
    <source>
        <dbReference type="ARBA" id="ARBA00023286"/>
    </source>
</evidence>
<keyword evidence="6 24" id="KW-1133">Transmembrane helix</keyword>
<dbReference type="Pfam" id="PF02932">
    <property type="entry name" value="Neur_chan_memb"/>
    <property type="match status" value="1"/>
</dbReference>
<keyword evidence="17" id="KW-1071">Ligand-gated ion channel</keyword>
<dbReference type="CDD" id="cd19009">
    <property type="entry name" value="LGIC_ECD_GlyR_alpha"/>
    <property type="match status" value="1"/>
</dbReference>
<reference evidence="27" key="5">
    <citation type="submission" date="2025-09" db="UniProtKB">
        <authorList>
            <consortium name="Ensembl"/>
        </authorList>
    </citation>
    <scope>IDENTIFICATION</scope>
</reference>
<evidence type="ECO:0000256" key="4">
    <source>
        <dbReference type="ARBA" id="ARBA00022692"/>
    </source>
</evidence>
<dbReference type="GO" id="GO:0004888">
    <property type="term" value="F:transmembrane signaling receptor activity"/>
    <property type="evidence" value="ECO:0007669"/>
    <property type="project" value="InterPro"/>
</dbReference>
<reference evidence="27" key="4">
    <citation type="submission" date="2025-08" db="UniProtKB">
        <authorList>
            <consortium name="Ensembl"/>
        </authorList>
    </citation>
    <scope>IDENTIFICATION</scope>
</reference>
<gene>
    <name evidence="27" type="primary">glra4a</name>
</gene>
<evidence type="ECO:0000256" key="18">
    <source>
        <dbReference type="ARBA" id="ARBA00023303"/>
    </source>
</evidence>
<dbReference type="GO" id="GO:0016594">
    <property type="term" value="F:glycine binding"/>
    <property type="evidence" value="ECO:0007669"/>
    <property type="project" value="InterPro"/>
</dbReference>
<evidence type="ECO:0000256" key="8">
    <source>
        <dbReference type="ARBA" id="ARBA00023065"/>
    </source>
</evidence>
<keyword evidence="4 24" id="KW-0812">Transmembrane</keyword>
<evidence type="ECO:0008006" key="29">
    <source>
        <dbReference type="Google" id="ProtNLM"/>
    </source>
</evidence>
<dbReference type="SUPFAM" id="SSF90112">
    <property type="entry name" value="Neurotransmitter-gated ion-channel transmembrane pore"/>
    <property type="match status" value="1"/>
</dbReference>
<dbReference type="InterPro" id="IPR036734">
    <property type="entry name" value="Neur_chan_lig-bd_sf"/>
</dbReference>
<keyword evidence="5" id="KW-0732">Signal</keyword>
<dbReference type="CDD" id="cd19060">
    <property type="entry name" value="LGIC_TM_GlyR_alpha"/>
    <property type="match status" value="1"/>
</dbReference>
<dbReference type="FunFam" id="2.70.170.10:FF:000002">
    <property type="entry name" value="Glycine receptor alpha 1 subunit"/>
    <property type="match status" value="1"/>
</dbReference>
<comment type="similarity">
    <text evidence="24">Belongs to the ligand-gated ion channel (TC 1.A.9) family.</text>
</comment>
<evidence type="ECO:0000256" key="22">
    <source>
        <dbReference type="PIRSR" id="PIRSR608127-52"/>
    </source>
</evidence>
<dbReference type="AlphaFoldDB" id="A0A4W4F1S3"/>
<dbReference type="Pfam" id="PF02931">
    <property type="entry name" value="Neur_chan_LBD"/>
    <property type="match status" value="1"/>
</dbReference>
<dbReference type="InterPro" id="IPR018000">
    <property type="entry name" value="Neurotransmitter_ion_chnl_CS"/>
</dbReference>
<keyword evidence="2 24" id="KW-0813">Transport</keyword>
<keyword evidence="28" id="KW-1185">Reference proteome</keyword>
<feature type="disulfide bond" evidence="22">
    <location>
        <begin position="201"/>
        <end position="212"/>
    </location>
</feature>
<dbReference type="InterPro" id="IPR006028">
    <property type="entry name" value="GABAA/Glycine_rcpt"/>
</dbReference>
<dbReference type="PROSITE" id="PS00236">
    <property type="entry name" value="NEUROTR_ION_CHANNEL"/>
    <property type="match status" value="1"/>
</dbReference>
<dbReference type="Gene3D" id="2.70.170.10">
    <property type="entry name" value="Neurotransmitter-gated ion-channel ligand-binding domain"/>
    <property type="match status" value="1"/>
</dbReference>
<evidence type="ECO:0000256" key="19">
    <source>
        <dbReference type="ARBA" id="ARBA00024167"/>
    </source>
</evidence>
<evidence type="ECO:0000256" key="11">
    <source>
        <dbReference type="ARBA" id="ARBA00023170"/>
    </source>
</evidence>
<feature type="transmembrane region" description="Helical" evidence="24">
    <location>
        <begin position="389"/>
        <end position="408"/>
    </location>
</feature>
<comment type="caution">
    <text evidence="24">Lacks conserved residue(s) required for the propagation of feature annotation.</text>
</comment>
<evidence type="ECO:0000256" key="1">
    <source>
        <dbReference type="ARBA" id="ARBA00004316"/>
    </source>
</evidence>
<evidence type="ECO:0000256" key="24">
    <source>
        <dbReference type="RuleBase" id="RU000687"/>
    </source>
</evidence>
<evidence type="ECO:0000256" key="5">
    <source>
        <dbReference type="ARBA" id="ARBA00022729"/>
    </source>
</evidence>
<dbReference type="GO" id="GO:0022824">
    <property type="term" value="F:transmitter-gated monoatomic ion channel activity"/>
    <property type="evidence" value="ECO:0007669"/>
    <property type="project" value="InterPro"/>
</dbReference>
<dbReference type="InterPro" id="IPR008127">
    <property type="entry name" value="Glycine_rcpt_A"/>
</dbReference>